<accession>A0A165PWC1</accession>
<feature type="compositionally biased region" description="Basic residues" evidence="6">
    <location>
        <begin position="1500"/>
        <end position="1515"/>
    </location>
</feature>
<dbReference type="GO" id="GO:0032259">
    <property type="term" value="P:methylation"/>
    <property type="evidence" value="ECO:0007669"/>
    <property type="project" value="UniProtKB-KW"/>
</dbReference>
<feature type="region of interest" description="Disordered" evidence="6">
    <location>
        <begin position="1888"/>
        <end position="1919"/>
    </location>
</feature>
<gene>
    <name evidence="8" type="ORF">NEOLEDRAFT_1164553</name>
</gene>
<feature type="region of interest" description="Disordered" evidence="6">
    <location>
        <begin position="1"/>
        <end position="131"/>
    </location>
</feature>
<dbReference type="Gene3D" id="3.40.50.10810">
    <property type="entry name" value="Tandem AAA-ATPase domain"/>
    <property type="match status" value="1"/>
</dbReference>
<dbReference type="GO" id="GO:0008168">
    <property type="term" value="F:methyltransferase activity"/>
    <property type="evidence" value="ECO:0007669"/>
    <property type="project" value="UniProtKB-KW"/>
</dbReference>
<dbReference type="GO" id="GO:0016787">
    <property type="term" value="F:hydrolase activity"/>
    <property type="evidence" value="ECO:0007669"/>
    <property type="project" value="UniProtKB-KW"/>
</dbReference>
<dbReference type="InterPro" id="IPR050628">
    <property type="entry name" value="SNF2_RAD54_helicase_TF"/>
</dbReference>
<keyword evidence="5" id="KW-0067">ATP-binding</keyword>
<keyword evidence="3" id="KW-0547">Nucleotide-binding</keyword>
<evidence type="ECO:0000313" key="9">
    <source>
        <dbReference type="Proteomes" id="UP000076761"/>
    </source>
</evidence>
<dbReference type="GO" id="GO:0005524">
    <property type="term" value="F:ATP binding"/>
    <property type="evidence" value="ECO:0007669"/>
    <property type="project" value="UniProtKB-KW"/>
</dbReference>
<evidence type="ECO:0000256" key="5">
    <source>
        <dbReference type="ARBA" id="ARBA00022840"/>
    </source>
</evidence>
<feature type="compositionally biased region" description="Basic and acidic residues" evidence="6">
    <location>
        <begin position="1909"/>
        <end position="1919"/>
    </location>
</feature>
<dbReference type="SUPFAM" id="SSF53335">
    <property type="entry name" value="S-adenosyl-L-methionine-dependent methyltransferases"/>
    <property type="match status" value="1"/>
</dbReference>
<dbReference type="InterPro" id="IPR029063">
    <property type="entry name" value="SAM-dependent_MTases_sf"/>
</dbReference>
<dbReference type="SMART" id="SM00487">
    <property type="entry name" value="DEXDc"/>
    <property type="match status" value="1"/>
</dbReference>
<evidence type="ECO:0000259" key="7">
    <source>
        <dbReference type="PROSITE" id="PS51194"/>
    </source>
</evidence>
<feature type="region of interest" description="Disordered" evidence="6">
    <location>
        <begin position="1481"/>
        <end position="1590"/>
    </location>
</feature>
<feature type="compositionally biased region" description="Acidic residues" evidence="6">
    <location>
        <begin position="50"/>
        <end position="59"/>
    </location>
</feature>
<dbReference type="PANTHER" id="PTHR45626:SF26">
    <property type="entry name" value="FAMILY HELICASE, PUTATIVE (AFU_ORTHOLOGUE AFUA_2G09120)-RELATED"/>
    <property type="match status" value="1"/>
</dbReference>
<evidence type="ECO:0000256" key="3">
    <source>
        <dbReference type="ARBA" id="ARBA00022741"/>
    </source>
</evidence>
<dbReference type="PANTHER" id="PTHR45626">
    <property type="entry name" value="TRANSCRIPTION TERMINATION FACTOR 2-RELATED"/>
    <property type="match status" value="1"/>
</dbReference>
<dbReference type="GO" id="GO:0008094">
    <property type="term" value="F:ATP-dependent activity, acting on DNA"/>
    <property type="evidence" value="ECO:0007669"/>
    <property type="project" value="TreeGrafter"/>
</dbReference>
<feature type="compositionally biased region" description="Basic residues" evidence="6">
    <location>
        <begin position="1"/>
        <end position="14"/>
    </location>
</feature>
<evidence type="ECO:0000256" key="4">
    <source>
        <dbReference type="ARBA" id="ARBA00022801"/>
    </source>
</evidence>
<feature type="domain" description="Helicase C-terminal" evidence="7">
    <location>
        <begin position="2041"/>
        <end position="2190"/>
    </location>
</feature>
<keyword evidence="9" id="KW-1185">Reference proteome</keyword>
<evidence type="ECO:0000256" key="1">
    <source>
        <dbReference type="ARBA" id="ARBA00022603"/>
    </source>
</evidence>
<evidence type="ECO:0000256" key="6">
    <source>
        <dbReference type="SAM" id="MobiDB-lite"/>
    </source>
</evidence>
<evidence type="ECO:0000313" key="8">
    <source>
        <dbReference type="EMBL" id="KZT21583.1"/>
    </source>
</evidence>
<feature type="compositionally biased region" description="Acidic residues" evidence="6">
    <location>
        <begin position="67"/>
        <end position="102"/>
    </location>
</feature>
<proteinExistence type="predicted"/>
<dbReference type="Pfam" id="PF00271">
    <property type="entry name" value="Helicase_C"/>
    <property type="match status" value="1"/>
</dbReference>
<dbReference type="STRING" id="1314782.A0A165PWC1"/>
<dbReference type="Pfam" id="PF00176">
    <property type="entry name" value="SNF2-rel_dom"/>
    <property type="match status" value="1"/>
</dbReference>
<dbReference type="InParanoid" id="A0A165PWC1"/>
<dbReference type="InterPro" id="IPR038718">
    <property type="entry name" value="SNF2-like_sf"/>
</dbReference>
<name>A0A165PWC1_9AGAM</name>
<dbReference type="InterPro" id="IPR001525">
    <property type="entry name" value="C5_MeTfrase"/>
</dbReference>
<dbReference type="EMBL" id="KV425605">
    <property type="protein sequence ID" value="KZT21583.1"/>
    <property type="molecule type" value="Genomic_DNA"/>
</dbReference>
<dbReference type="PROSITE" id="PS51194">
    <property type="entry name" value="HELICASE_CTER"/>
    <property type="match status" value="1"/>
</dbReference>
<dbReference type="CDD" id="cd18793">
    <property type="entry name" value="SF2_C_SNF"/>
    <property type="match status" value="1"/>
</dbReference>
<keyword evidence="1" id="KW-0489">Methyltransferase</keyword>
<protein>
    <recommendedName>
        <fullName evidence="7">Helicase C-terminal domain-containing protein</fullName>
    </recommendedName>
</protein>
<keyword evidence="2" id="KW-0808">Transferase</keyword>
<reference evidence="8 9" key="1">
    <citation type="journal article" date="2016" name="Mol. Biol. Evol.">
        <title>Comparative Genomics of Early-Diverging Mushroom-Forming Fungi Provides Insights into the Origins of Lignocellulose Decay Capabilities.</title>
        <authorList>
            <person name="Nagy L.G."/>
            <person name="Riley R."/>
            <person name="Tritt A."/>
            <person name="Adam C."/>
            <person name="Daum C."/>
            <person name="Floudas D."/>
            <person name="Sun H."/>
            <person name="Yadav J.S."/>
            <person name="Pangilinan J."/>
            <person name="Larsson K.H."/>
            <person name="Matsuura K."/>
            <person name="Barry K."/>
            <person name="Labutti K."/>
            <person name="Kuo R."/>
            <person name="Ohm R.A."/>
            <person name="Bhattacharya S.S."/>
            <person name="Shirouzu T."/>
            <person name="Yoshinaga Y."/>
            <person name="Martin F.M."/>
            <person name="Grigoriev I.V."/>
            <person name="Hibbett D.S."/>
        </authorList>
    </citation>
    <scope>NUCLEOTIDE SEQUENCE [LARGE SCALE GENOMIC DNA]</scope>
    <source>
        <strain evidence="8 9">HHB14362 ss-1</strain>
    </source>
</reference>
<dbReference type="InterPro" id="IPR014001">
    <property type="entry name" value="Helicase_ATP-bd"/>
</dbReference>
<dbReference type="Pfam" id="PF00145">
    <property type="entry name" value="DNA_methylase"/>
    <property type="match status" value="1"/>
</dbReference>
<dbReference type="GO" id="GO:0006281">
    <property type="term" value="P:DNA repair"/>
    <property type="evidence" value="ECO:0007669"/>
    <property type="project" value="TreeGrafter"/>
</dbReference>
<dbReference type="SUPFAM" id="SSF52540">
    <property type="entry name" value="P-loop containing nucleoside triphosphate hydrolases"/>
    <property type="match status" value="2"/>
</dbReference>
<keyword evidence="4" id="KW-0378">Hydrolase</keyword>
<feature type="compositionally biased region" description="Low complexity" evidence="6">
    <location>
        <begin position="1529"/>
        <end position="1547"/>
    </location>
</feature>
<dbReference type="InterPro" id="IPR000330">
    <property type="entry name" value="SNF2_N"/>
</dbReference>
<dbReference type="Proteomes" id="UP000076761">
    <property type="component" value="Unassembled WGS sequence"/>
</dbReference>
<dbReference type="Gene3D" id="3.40.50.300">
    <property type="entry name" value="P-loop containing nucleotide triphosphate hydrolases"/>
    <property type="match status" value="1"/>
</dbReference>
<evidence type="ECO:0000256" key="2">
    <source>
        <dbReference type="ARBA" id="ARBA00022679"/>
    </source>
</evidence>
<dbReference type="InterPro" id="IPR027417">
    <property type="entry name" value="P-loop_NTPase"/>
</dbReference>
<dbReference type="InterPro" id="IPR001650">
    <property type="entry name" value="Helicase_C-like"/>
</dbReference>
<dbReference type="Gene3D" id="3.40.50.150">
    <property type="entry name" value="Vaccinia Virus protein VP39"/>
    <property type="match status" value="1"/>
</dbReference>
<organism evidence="8 9">
    <name type="scientific">Neolentinus lepideus HHB14362 ss-1</name>
    <dbReference type="NCBI Taxonomy" id="1314782"/>
    <lineage>
        <taxon>Eukaryota</taxon>
        <taxon>Fungi</taxon>
        <taxon>Dikarya</taxon>
        <taxon>Basidiomycota</taxon>
        <taxon>Agaricomycotina</taxon>
        <taxon>Agaricomycetes</taxon>
        <taxon>Gloeophyllales</taxon>
        <taxon>Gloeophyllaceae</taxon>
        <taxon>Neolentinus</taxon>
    </lineage>
</organism>
<dbReference type="InterPro" id="IPR049730">
    <property type="entry name" value="SNF2/RAD54-like_C"/>
</dbReference>
<dbReference type="GO" id="GO:0005634">
    <property type="term" value="C:nucleus"/>
    <property type="evidence" value="ECO:0007669"/>
    <property type="project" value="TreeGrafter"/>
</dbReference>
<dbReference type="OrthoDB" id="423221at2759"/>
<sequence>MAKSKTATKLRKGQKSIADFFGNGNKKTKTKPKPADDEMDVDTSSVADATADEDDTEEKDDTKRDDDDYMEEGAASDDDVLEGDVPDEASADEAMSVDEEEDAPKGKGKAKAKSSMKGLGGPKTQGTTVASDLPPIHDIRAMFSDLVRNIPEIKGVAEQIQGRKLRVATMCSGTESPLLALEMICNSIQEQCGVDLEVEHVFSCEIEPFKQAYIERNFHPPILFRDVCELSEDYATTAYGAVVEVPGDVDMLVAGTSCVDYSNLNTKKQDIDAGGESGRTFRGMMSWVTKHRPPIVILENVCSAPWEKVVKYFQDNNYSATSLRVDTKTFYIPHTRTRGYLLAVDQRKSNLPDKWMDWLKRLRRPASSTLDEFLLPSDDPRIHQSREKLVRESFNGLDRRTGRTDWTRCESRHQRTRLEEALGSKRPLTNWDEGGFCKLPDFAWNDWGVGQVERVWDLMDIITLRKAKEGVDPCYKTQVWNLSQNVDRNVGEGREGICPCLTPSMIPYISNRGGPMVGLEALYMQGLPIDKLLLTKETEDQLADLAGNAMSTTVVGACMLAALVVSKKLLKQGDDKETYEAKKAGAGTVETSDVMDVDQPVEAELPVEDHVVGEERLSERPLDLSATDDHSLAELLAAAQQSIRMCTCEGRTGMTERSINHCADCGYTSCERCGGRPEHNYAPLELSTPSTPRLHPSAFARQLKAMLPMSLTIGNLEQTVLDAAKESAGVPVLEKTWASWCKAVLRAVSGELHFVEPKRQETWSAIYQSSSATLELSLHPLRPEWRLYATPEQREPVSSRLRKMLEMPVARFLCKGSLFDGVWEIGVPSTVSVSVTIEGAGPLVPSLEARLGLQGPEFRDRHVYSRIKVCVPEQDLDKFDRDITGEYVLLDKCGTASSGLHKRVSEESSGLPPLFLLLDPARVGPADQDCFVFSISTRRYEYGEARPIVCRLSCEWRQSKVSQDAATVECDIPTKWVKAEGVVSRSETGREASFASAETNLSIAADLDACRSADALLVCRVPLGDRAGPEWPRGKWAEVDKINERLTFRSLAWIIERIRSTQDRLGEWQAVDALEYEAGCQRCAPTAPDVRWTKVNKKVTPIEDTVQAGEYERRLKRRPAPFVTQLKLDSDGMGIIRIGVNITSLLHRALSRLPKVGRPEPHTLSWRLDTDFAPAAKLNLPKFRLLSNRHDPSHDQPPNFQLKLRPEQLRSLGWMLRQESLDAVPFVEEEIAEAILAPLGWRAEGRAQRAVHVQGGVLADEVGYGKTAITLGMIDCTLKTIHKEFNKANDLPGKIRSRATLVVVPPHLTRQWSSEAKKFVGNKLRVVSVESAAKINSLTIDAVREADVVVVASNLFHSSVYLDNLEAFAAGGTLPSADGRYFNARLRSILESLGKQVDLLKKGDSRKVMEQIREARNIDEEADVFVPTKRLKGKAYRDAADKAVQPDPVFPALGTLASQTPSGLIPEVVIISSRRSSVSSSEAASRIVVSDDEDEVIVKKSSKKAKASTSKKRSRQVLSDDEDYTESMSIPSSDAVSADSSQPSSSDVDMDVDEPSSSKSKGKGGASSKKQKSKSGTSGPTKKRKLREETDPWKLLTSAVKSDWTQMKAPPLEMFHFARVVVDEYTYLEGKDHALITSLTTDRRWVLSGTPPLADFAALKTIAAFLNLHLGVDDDDDSQDKKKRKKKDQTTAEQFHSFREVHSLEWHAHRHDLGQVFLDQFVRQNIAEIDEILWSEEIEKVDLPAAERAIYLELEHHLRALDMTIKRGRKTESDREKRLAQALGESQSAEEALLKRCSHFEIETSDKENAMKACEIIVQERTKQLEDCKADLLKHLKEAVAMERQIGRTGEESMFQEYVRVSRSEGVGDAEAGQIVLELLDNAGVASPLKTVTNKPHDPRTGSSSKGKSKADEEKDDLKWTHREQTHVIRRLTKELVGRVRSLRYFSVVRDLQKQREVPPTISCPACGKEGLPSEDIAVLSSCGHTGCIECVKEHAAAEECVAAQNGGCKAAARVINVVKGDTLGVDDEERDGRGKHFGMKLEKVIHLIKKRIPKDERVLIFVQFQDLTRKVAEALQSHKVPFLEIKGSASSKSKNLEAFQNDSDERVLLLNVTDESASGANLTGANHAIFLSPLLGPDQDWYTSRETQAIGRIRRYGQEKEVHVWRFLTTNTIDMEIFEQRTGKKADGL</sequence>